<keyword evidence="2" id="KW-1185">Reference proteome</keyword>
<dbReference type="AlphaFoldDB" id="A0A4P6P7F9"/>
<dbReference type="EMBL" id="CP034759">
    <property type="protein sequence ID" value="QBG37474.1"/>
    <property type="molecule type" value="Genomic_DNA"/>
</dbReference>
<dbReference type="OrthoDB" id="6226813at2"/>
<reference evidence="1 2" key="1">
    <citation type="submission" date="2018-12" db="EMBL/GenBank/DDBJ databases">
        <title>Complete genome of Litorilituus sediminis.</title>
        <authorList>
            <person name="Liu A."/>
            <person name="Rong J."/>
        </authorList>
    </citation>
    <scope>NUCLEOTIDE SEQUENCE [LARGE SCALE GENOMIC DNA]</scope>
    <source>
        <strain evidence="1 2">JCM 17549</strain>
    </source>
</reference>
<sequence>MNYARDLLIGRWYRNDTNEQGIRTVEYAELLADGSFEFTFVCSDSASKHQEQIIELGDWGLVGDIHFTITKNEVVEQEVFAADLNNADNYQAYKVLQLTHDVFKYQHVVSKEEFTMYKVVDEVGHC</sequence>
<gene>
    <name evidence="1" type="ORF">EMK97_17895</name>
</gene>
<evidence type="ECO:0000313" key="1">
    <source>
        <dbReference type="EMBL" id="QBG37474.1"/>
    </source>
</evidence>
<dbReference type="RefSeq" id="WP_130604136.1">
    <property type="nucleotide sequence ID" value="NZ_CP034759.1"/>
</dbReference>
<dbReference type="KEGG" id="lsd:EMK97_17895"/>
<dbReference type="Proteomes" id="UP000290244">
    <property type="component" value="Chromosome"/>
</dbReference>
<proteinExistence type="predicted"/>
<protein>
    <recommendedName>
        <fullName evidence="3">Lipocalin-like domain-containing protein</fullName>
    </recommendedName>
</protein>
<evidence type="ECO:0008006" key="3">
    <source>
        <dbReference type="Google" id="ProtNLM"/>
    </source>
</evidence>
<evidence type="ECO:0000313" key="2">
    <source>
        <dbReference type="Proteomes" id="UP000290244"/>
    </source>
</evidence>
<accession>A0A4P6P7F9</accession>
<organism evidence="1 2">
    <name type="scientific">Litorilituus sediminis</name>
    <dbReference type="NCBI Taxonomy" id="718192"/>
    <lineage>
        <taxon>Bacteria</taxon>
        <taxon>Pseudomonadati</taxon>
        <taxon>Pseudomonadota</taxon>
        <taxon>Gammaproteobacteria</taxon>
        <taxon>Alteromonadales</taxon>
        <taxon>Colwelliaceae</taxon>
        <taxon>Litorilituus</taxon>
    </lineage>
</organism>
<name>A0A4P6P7F9_9GAMM</name>